<feature type="region of interest" description="Interaction with DNA" evidence="12">
    <location>
        <begin position="189"/>
        <end position="194"/>
    </location>
</feature>
<name>A0A8B3S1I3_9EURY</name>
<comment type="cofactor">
    <cofactor evidence="2">
        <name>Mg(2+)</name>
        <dbReference type="ChEBI" id="CHEBI:18420"/>
    </cofactor>
</comment>
<dbReference type="CDD" id="cd00186">
    <property type="entry name" value="TOP1Ac"/>
    <property type="match status" value="1"/>
</dbReference>
<dbReference type="SMART" id="SM00493">
    <property type="entry name" value="TOPRIM"/>
    <property type="match status" value="1"/>
</dbReference>
<comment type="catalytic activity">
    <reaction evidence="1 12">
        <text>ATP-independent breakage of single-stranded DNA, followed by passage and rejoining.</text>
        <dbReference type="EC" id="5.6.2.1"/>
    </reaction>
</comment>
<dbReference type="InterPro" id="IPR003602">
    <property type="entry name" value="Topo_IA_DNA-bd_dom"/>
</dbReference>
<dbReference type="PROSITE" id="PS52039">
    <property type="entry name" value="TOPO_IA_2"/>
    <property type="match status" value="1"/>
</dbReference>
<evidence type="ECO:0000313" key="14">
    <source>
        <dbReference type="EMBL" id="RZB29010.1"/>
    </source>
</evidence>
<dbReference type="NCBIfam" id="TIGR01057">
    <property type="entry name" value="topA_arch"/>
    <property type="match status" value="1"/>
</dbReference>
<dbReference type="Gene3D" id="2.70.20.10">
    <property type="entry name" value="Topoisomerase I, domain 3"/>
    <property type="match status" value="1"/>
</dbReference>
<feature type="site" description="Interaction with DNA" evidence="12">
    <location>
        <position position="165"/>
    </location>
</feature>
<proteinExistence type="inferred from homology"/>
<keyword evidence="8" id="KW-0460">Magnesium</keyword>
<dbReference type="EC" id="5.6.2.1" evidence="12"/>
<dbReference type="NCBIfam" id="NF005555">
    <property type="entry name" value="PRK07220.1"/>
    <property type="match status" value="1"/>
</dbReference>
<dbReference type="Pfam" id="PF01751">
    <property type="entry name" value="Toprim"/>
    <property type="match status" value="1"/>
</dbReference>
<dbReference type="InterPro" id="IPR006171">
    <property type="entry name" value="TOPRIM_dom"/>
</dbReference>
<accession>A0A8B3S1I3</accession>
<dbReference type="InterPro" id="IPR013498">
    <property type="entry name" value="Topo_IA_Znf"/>
</dbReference>
<sequence length="669" mass="75804">MHLIVTEKHDTAKRISAILADKKAVRKRVGGVDTYMFDDTIVMGLSGHVVGIDFPEEFNNWQKNEVTELIRADIVTVPVQKKIVGTLTALGKKAAHVTIATDYDREGELIGVESLNIIKKVNEDIMFDRVKYSTITQKEIKKAFSSPTKLDFSLASAGECRQITDLVWGAALTRFVSLSSKRLGRSFLSVGRVQSPTLALIVDRERERIAFTPEPYFELHAHFSEGFKAQHEKGRFRDKKEVEAVRAKLTKTGVVKSVEEGQRVEKPPTPFNTTEFLRAASSIGITASVAMRLAEGLYVNGFISYPRTDNTVYPSTMNAKEIISLFLKSEFSEHAKALLKTKLIPTKGKKETTDHPPIHPSSLVLRDQLKEDEWKIYELVVRRFFATFADETVWKTLKVLIDINGENFKANGARLVDAGWRWYYPFNKPEDRILPVLEKGQKLHVSKIELLDKETQPPTRYGQGRLIKLMEDLGLGTKSTRHEIISKLYSRAYVHGNPLQPTKIAMSLIDSLEKYASTITEPGMTKKLEEDMDNIAEGRTSEDLVVEESRTMLETVFKDLTANKDQISQMLKDGVHEDKILGKCPLCNSDIVVRRSRKGGRFVGCTGYPDCTFSLPLPRTGQIIVTDKECKVHKLYHIKIINKGRRPWELGCPQCNFEQWQKTQQEKQT</sequence>
<protein>
    <recommendedName>
        <fullName evidence="12">DNA topoisomerase 1</fullName>
        <ecNumber evidence="12">5.6.2.1</ecNumber>
    </recommendedName>
    <alternativeName>
        <fullName evidence="12">DNA topoisomerase I</fullName>
    </alternativeName>
</protein>
<evidence type="ECO:0000256" key="1">
    <source>
        <dbReference type="ARBA" id="ARBA00000213"/>
    </source>
</evidence>
<dbReference type="CDD" id="cd03362">
    <property type="entry name" value="TOPRIM_TopoIA_TopoIII"/>
    <property type="match status" value="1"/>
</dbReference>
<feature type="domain" description="Topo IA-type catalytic" evidence="13">
    <location>
        <begin position="151"/>
        <end position="557"/>
    </location>
</feature>
<dbReference type="InterPro" id="IPR028612">
    <property type="entry name" value="Topoisom_1_IA"/>
</dbReference>
<evidence type="ECO:0000313" key="15">
    <source>
        <dbReference type="Proteomes" id="UP000291831"/>
    </source>
</evidence>
<dbReference type="Gene3D" id="1.10.290.10">
    <property type="entry name" value="Topoisomerase I, domain 4"/>
    <property type="match status" value="1"/>
</dbReference>
<gene>
    <name evidence="12" type="primary">topA</name>
    <name evidence="14" type="ORF">AEth_01614</name>
</gene>
<keyword evidence="4" id="KW-0479">Metal-binding</keyword>
<dbReference type="Proteomes" id="UP000291831">
    <property type="component" value="Unassembled WGS sequence"/>
</dbReference>
<dbReference type="GO" id="GO:0006310">
    <property type="term" value="P:DNA recombination"/>
    <property type="evidence" value="ECO:0007669"/>
    <property type="project" value="TreeGrafter"/>
</dbReference>
<feature type="site" description="Interaction with DNA" evidence="12">
    <location>
        <position position="491"/>
    </location>
</feature>
<feature type="site" description="Interaction with DNA" evidence="12">
    <location>
        <position position="161"/>
    </location>
</feature>
<evidence type="ECO:0000256" key="12">
    <source>
        <dbReference type="HAMAP-Rule" id="MF_00952"/>
    </source>
</evidence>
<feature type="site" description="Interaction with DNA" evidence="12">
    <location>
        <position position="48"/>
    </location>
</feature>
<evidence type="ECO:0000256" key="5">
    <source>
        <dbReference type="ARBA" id="ARBA00022737"/>
    </source>
</evidence>
<evidence type="ECO:0000256" key="6">
    <source>
        <dbReference type="ARBA" id="ARBA00022771"/>
    </source>
</evidence>
<keyword evidence="7" id="KW-0862">Zinc</keyword>
<dbReference type="Pfam" id="PF01396">
    <property type="entry name" value="Zn_ribbon_Top1"/>
    <property type="match status" value="1"/>
</dbReference>
<dbReference type="SMART" id="SM00436">
    <property type="entry name" value="TOP1Bc"/>
    <property type="match status" value="1"/>
</dbReference>
<comment type="subunit">
    <text evidence="12">Monomer.</text>
</comment>
<dbReference type="InterPro" id="IPR013825">
    <property type="entry name" value="Topo_IA_cen_sub2"/>
</dbReference>
<dbReference type="GO" id="GO:0003677">
    <property type="term" value="F:DNA binding"/>
    <property type="evidence" value="ECO:0007669"/>
    <property type="project" value="UniProtKB-KW"/>
</dbReference>
<evidence type="ECO:0000256" key="2">
    <source>
        <dbReference type="ARBA" id="ARBA00001946"/>
    </source>
</evidence>
<dbReference type="InterPro" id="IPR013824">
    <property type="entry name" value="Topo_IA_cen_sub1"/>
</dbReference>
<dbReference type="InterPro" id="IPR013497">
    <property type="entry name" value="Topo_IA_cen"/>
</dbReference>
<dbReference type="PRINTS" id="PR00417">
    <property type="entry name" value="PRTPISMRASEI"/>
</dbReference>
<comment type="caution">
    <text evidence="12">Lacks conserved residue(s) required for the propagation of feature annotation.</text>
</comment>
<evidence type="ECO:0000256" key="9">
    <source>
        <dbReference type="ARBA" id="ARBA00023029"/>
    </source>
</evidence>
<reference evidence="15" key="1">
    <citation type="submission" date="2019-01" db="EMBL/GenBank/DDBJ databases">
        <title>Anaerobic oxidation of ethane by archaea from a marine hydrocarbon seep.</title>
        <authorList>
            <person name="Musat F."/>
        </authorList>
    </citation>
    <scope>NUCLEOTIDE SEQUENCE [LARGE SCALE GENOMIC DNA]</scope>
</reference>
<dbReference type="Gene3D" id="1.10.460.10">
    <property type="entry name" value="Topoisomerase I, domain 2"/>
    <property type="match status" value="1"/>
</dbReference>
<dbReference type="InterPro" id="IPR005739">
    <property type="entry name" value="TopoI_arch"/>
</dbReference>
<evidence type="ECO:0000259" key="13">
    <source>
        <dbReference type="PROSITE" id="PS52039"/>
    </source>
</evidence>
<dbReference type="GO" id="GO:0005694">
    <property type="term" value="C:chromosome"/>
    <property type="evidence" value="ECO:0007669"/>
    <property type="project" value="InterPro"/>
</dbReference>
<keyword evidence="5" id="KW-0677">Repeat</keyword>
<feature type="active site" description="O-(5'-phospho-DNA)-tyrosine intermediate" evidence="12">
    <location>
        <position position="305"/>
    </location>
</feature>
<dbReference type="Gene3D" id="3.30.65.10">
    <property type="entry name" value="Bacterial Topoisomerase I, domain 1"/>
    <property type="match status" value="1"/>
</dbReference>
<comment type="similarity">
    <text evidence="3 12">Belongs to the type IA topoisomerase family.</text>
</comment>
<dbReference type="GO" id="GO:0006281">
    <property type="term" value="P:DNA repair"/>
    <property type="evidence" value="ECO:0007669"/>
    <property type="project" value="TreeGrafter"/>
</dbReference>
<dbReference type="Gene3D" id="3.40.50.140">
    <property type="match status" value="1"/>
</dbReference>
<dbReference type="SMART" id="SM00437">
    <property type="entry name" value="TOP1Ac"/>
    <property type="match status" value="1"/>
</dbReference>
<dbReference type="GO" id="GO:0006265">
    <property type="term" value="P:DNA topological change"/>
    <property type="evidence" value="ECO:0007669"/>
    <property type="project" value="UniProtKB-UniRule"/>
</dbReference>
<dbReference type="InterPro" id="IPR023405">
    <property type="entry name" value="Topo_IA_core_domain"/>
</dbReference>
<dbReference type="InterPro" id="IPR000380">
    <property type="entry name" value="Topo_IA"/>
</dbReference>
<dbReference type="Pfam" id="PF01131">
    <property type="entry name" value="Topoisom_bac"/>
    <property type="match status" value="1"/>
</dbReference>
<evidence type="ECO:0000256" key="10">
    <source>
        <dbReference type="ARBA" id="ARBA00023125"/>
    </source>
</evidence>
<comment type="caution">
    <text evidence="14">The sequence shown here is derived from an EMBL/GenBank/DDBJ whole genome shotgun (WGS) entry which is preliminary data.</text>
</comment>
<dbReference type="PANTHER" id="PTHR11390:SF26">
    <property type="entry name" value="DNA TOPOISOMERASE 1"/>
    <property type="match status" value="1"/>
</dbReference>
<dbReference type="FunFam" id="1.10.290.10:FF:000003">
    <property type="entry name" value="DNA topoisomerase"/>
    <property type="match status" value="1"/>
</dbReference>
<feature type="site" description="Interaction with DNA" evidence="12">
    <location>
        <position position="307"/>
    </location>
</feature>
<evidence type="ECO:0000256" key="11">
    <source>
        <dbReference type="ARBA" id="ARBA00023235"/>
    </source>
</evidence>
<dbReference type="PANTHER" id="PTHR11390">
    <property type="entry name" value="PROKARYOTIC DNA TOPOISOMERASE"/>
    <property type="match status" value="1"/>
</dbReference>
<keyword evidence="6" id="KW-0863">Zinc-finger</keyword>
<evidence type="ECO:0000256" key="4">
    <source>
        <dbReference type="ARBA" id="ARBA00022723"/>
    </source>
</evidence>
<evidence type="ECO:0000256" key="3">
    <source>
        <dbReference type="ARBA" id="ARBA00009446"/>
    </source>
</evidence>
<dbReference type="GO" id="GO:0003917">
    <property type="term" value="F:DNA topoisomerase type I (single strand cut, ATP-independent) activity"/>
    <property type="evidence" value="ECO:0007669"/>
    <property type="project" value="UniProtKB-UniRule"/>
</dbReference>
<organism evidence="14 15">
    <name type="scientific">Candidatus Argoarchaeum ethanivorans</name>
    <dbReference type="NCBI Taxonomy" id="2608793"/>
    <lineage>
        <taxon>Archaea</taxon>
        <taxon>Methanobacteriati</taxon>
        <taxon>Methanobacteriota</taxon>
        <taxon>Stenosarchaea group</taxon>
        <taxon>Methanomicrobia</taxon>
        <taxon>Methanosarcinales</taxon>
        <taxon>Methanosarcinales incertae sedis</taxon>
        <taxon>GOM Arc I cluster</taxon>
        <taxon>Candidatus Argoarchaeum</taxon>
    </lineage>
</organism>
<dbReference type="HAMAP" id="MF_00952">
    <property type="entry name" value="Topoisom_1_prok"/>
    <property type="match status" value="1"/>
</dbReference>
<dbReference type="GO" id="GO:0008270">
    <property type="term" value="F:zinc ion binding"/>
    <property type="evidence" value="ECO:0007669"/>
    <property type="project" value="UniProtKB-KW"/>
</dbReference>
<dbReference type="InterPro" id="IPR003601">
    <property type="entry name" value="Topo_IA_2"/>
</dbReference>
<dbReference type="SUPFAM" id="SSF56712">
    <property type="entry name" value="Prokaryotic type I DNA topoisomerase"/>
    <property type="match status" value="1"/>
</dbReference>
<evidence type="ECO:0000256" key="8">
    <source>
        <dbReference type="ARBA" id="ARBA00022842"/>
    </source>
</evidence>
<dbReference type="EMBL" id="RPGO01000033">
    <property type="protein sequence ID" value="RZB29010.1"/>
    <property type="molecule type" value="Genomic_DNA"/>
</dbReference>
<keyword evidence="11 12" id="KW-0413">Isomerase</keyword>
<dbReference type="InterPro" id="IPR034144">
    <property type="entry name" value="TOPRIM_TopoIII"/>
</dbReference>
<comment type="function">
    <text evidence="12">Releases the supercoiling and torsional tension of DNA, which is introduced during the DNA replication and transcription, by transiently cleaving and rejoining one strand of the DNA duplex. Introduces a single-strand break via transesterification at a target site in duplex DNA. The scissile phosphodiester is attacked by the catalytic tyrosine of the enzyme, resulting in the formation of a DNA-(5'-phosphotyrosyl)-enzyme intermediate and the expulsion of a 3'-OH DNA strand. The free DNA strand then undergoes passage around the unbroken strand, thus removing DNA supercoils. Finally, in the religation step, the DNA 3'-OH attacks the covalent intermediate to expel the active-site tyrosine and restore the DNA phosphodiester backbone.</text>
</comment>
<keyword evidence="9 12" id="KW-0799">Topoisomerase</keyword>
<dbReference type="InterPro" id="IPR013826">
    <property type="entry name" value="Topo_IA_cen_sub3"/>
</dbReference>
<keyword evidence="10 12" id="KW-0238">DNA-binding</keyword>
<dbReference type="AlphaFoldDB" id="A0A8B3S1I3"/>
<evidence type="ECO:0000256" key="7">
    <source>
        <dbReference type="ARBA" id="ARBA00022833"/>
    </source>
</evidence>